<dbReference type="EMBL" id="BOOC01000013">
    <property type="protein sequence ID" value="GIH40154.1"/>
    <property type="molecule type" value="Genomic_DNA"/>
</dbReference>
<protein>
    <recommendedName>
        <fullName evidence="4">Secreted protein</fullName>
    </recommendedName>
</protein>
<gene>
    <name evidence="2" type="ORF">Mco01_31540</name>
</gene>
<evidence type="ECO:0008006" key="4">
    <source>
        <dbReference type="Google" id="ProtNLM"/>
    </source>
</evidence>
<feature type="signal peptide" evidence="1">
    <location>
        <begin position="1"/>
        <end position="27"/>
    </location>
</feature>
<feature type="chain" id="PRO_5046378945" description="Secreted protein" evidence="1">
    <location>
        <begin position="28"/>
        <end position="145"/>
    </location>
</feature>
<comment type="caution">
    <text evidence="2">The sequence shown here is derived from an EMBL/GenBank/DDBJ whole genome shotgun (WGS) entry which is preliminary data.</text>
</comment>
<accession>A0ABQ4FZA0</accession>
<name>A0ABQ4FZA0_9ACTN</name>
<evidence type="ECO:0000313" key="3">
    <source>
        <dbReference type="Proteomes" id="UP000603904"/>
    </source>
</evidence>
<proteinExistence type="predicted"/>
<keyword evidence="3" id="KW-1185">Reference proteome</keyword>
<dbReference type="Proteomes" id="UP000603904">
    <property type="component" value="Unassembled WGS sequence"/>
</dbReference>
<organism evidence="2 3">
    <name type="scientific">Microbispora corallina</name>
    <dbReference type="NCBI Taxonomy" id="83302"/>
    <lineage>
        <taxon>Bacteria</taxon>
        <taxon>Bacillati</taxon>
        <taxon>Actinomycetota</taxon>
        <taxon>Actinomycetes</taxon>
        <taxon>Streptosporangiales</taxon>
        <taxon>Streptosporangiaceae</taxon>
        <taxon>Microbispora</taxon>
    </lineage>
</organism>
<reference evidence="2 3" key="1">
    <citation type="submission" date="2021-01" db="EMBL/GenBank/DDBJ databases">
        <title>Whole genome shotgun sequence of Microbispora corallina NBRC 16416.</title>
        <authorList>
            <person name="Komaki H."/>
            <person name="Tamura T."/>
        </authorList>
    </citation>
    <scope>NUCLEOTIDE SEQUENCE [LARGE SCALE GENOMIC DNA]</scope>
    <source>
        <strain evidence="2 3">NBRC 16416</strain>
    </source>
</reference>
<evidence type="ECO:0000313" key="2">
    <source>
        <dbReference type="EMBL" id="GIH40154.1"/>
    </source>
</evidence>
<keyword evidence="1" id="KW-0732">Signal</keyword>
<sequence>MAHFNRMGLTALSTVFIAFAAPTAAFAADDPGPVAAPAAGGGPTITRNTPAAAAQPAADPATAKGLVVQVLSLLSPKDVTRMSWQSLMKTFNLSKEAAQALVTIIALGDDPGMYPLIPAGCVELAMHTAWDLMDRWDPTAAEGGR</sequence>
<evidence type="ECO:0000256" key="1">
    <source>
        <dbReference type="SAM" id="SignalP"/>
    </source>
</evidence>